<keyword evidence="2" id="KW-1185">Reference proteome</keyword>
<sequence>MRLREEEKYWRLCSRDKHLQEGDKNSKFFHVSATSRRKKNMILGMEDAEGVWQTGTEKVEGIVLDYFTNIFSAHEGLTCMFRSAEERKALSGIKIARDCPGISRILFADDTMVFCRANEDEGRELMIILGDYELASGQKVNVGKSSVSFEPQVSLDIRVRLVQILGMQEVQDQGKYLGLPSHIGRIKKEVFAFLVAKVEERIKGWKRKLLSQVGRGVMVKSVAIAIPHFVMKCFKLPYETIDVLNNHMTKFFWASSDKERGIHWQSWDKLCEDKLEGGLGFKDLECMNLALLAKQG</sequence>
<dbReference type="AlphaFoldDB" id="A0AAV3RI17"/>
<evidence type="ECO:0000313" key="2">
    <source>
        <dbReference type="Proteomes" id="UP001454036"/>
    </source>
</evidence>
<proteinExistence type="predicted"/>
<accession>A0AAV3RI17</accession>
<name>A0AAV3RI17_LITER</name>
<dbReference type="PANTHER" id="PTHR33116">
    <property type="entry name" value="REVERSE TRANSCRIPTASE ZINC-BINDING DOMAIN-CONTAINING PROTEIN-RELATED-RELATED"/>
    <property type="match status" value="1"/>
</dbReference>
<gene>
    <name evidence="1" type="ORF">LIER_28637</name>
</gene>
<comment type="caution">
    <text evidence="1">The sequence shown here is derived from an EMBL/GenBank/DDBJ whole genome shotgun (WGS) entry which is preliminary data.</text>
</comment>
<dbReference type="EMBL" id="BAABME010009611">
    <property type="protein sequence ID" value="GAA0175470.1"/>
    <property type="molecule type" value="Genomic_DNA"/>
</dbReference>
<evidence type="ECO:0000313" key="1">
    <source>
        <dbReference type="EMBL" id="GAA0175470.1"/>
    </source>
</evidence>
<dbReference type="PANTHER" id="PTHR33116:SF86">
    <property type="entry name" value="REVERSE TRANSCRIPTASE DOMAIN-CONTAINING PROTEIN"/>
    <property type="match status" value="1"/>
</dbReference>
<organism evidence="1 2">
    <name type="scientific">Lithospermum erythrorhizon</name>
    <name type="common">Purple gromwell</name>
    <name type="synonym">Lithospermum officinale var. erythrorhizon</name>
    <dbReference type="NCBI Taxonomy" id="34254"/>
    <lineage>
        <taxon>Eukaryota</taxon>
        <taxon>Viridiplantae</taxon>
        <taxon>Streptophyta</taxon>
        <taxon>Embryophyta</taxon>
        <taxon>Tracheophyta</taxon>
        <taxon>Spermatophyta</taxon>
        <taxon>Magnoliopsida</taxon>
        <taxon>eudicotyledons</taxon>
        <taxon>Gunneridae</taxon>
        <taxon>Pentapetalae</taxon>
        <taxon>asterids</taxon>
        <taxon>lamiids</taxon>
        <taxon>Boraginales</taxon>
        <taxon>Boraginaceae</taxon>
        <taxon>Boraginoideae</taxon>
        <taxon>Lithospermeae</taxon>
        <taxon>Lithospermum</taxon>
    </lineage>
</organism>
<evidence type="ECO:0008006" key="3">
    <source>
        <dbReference type="Google" id="ProtNLM"/>
    </source>
</evidence>
<protein>
    <recommendedName>
        <fullName evidence="3">Reverse transcriptase</fullName>
    </recommendedName>
</protein>
<reference evidence="1 2" key="1">
    <citation type="submission" date="2024-01" db="EMBL/GenBank/DDBJ databases">
        <title>The complete chloroplast genome sequence of Lithospermum erythrorhizon: insights into the phylogenetic relationship among Boraginaceae species and the maternal lineages of purple gromwells.</title>
        <authorList>
            <person name="Okada T."/>
            <person name="Watanabe K."/>
        </authorList>
    </citation>
    <scope>NUCLEOTIDE SEQUENCE [LARGE SCALE GENOMIC DNA]</scope>
</reference>
<dbReference type="Proteomes" id="UP001454036">
    <property type="component" value="Unassembled WGS sequence"/>
</dbReference>